<feature type="non-terminal residue" evidence="2">
    <location>
        <position position="1"/>
    </location>
</feature>
<comment type="caution">
    <text evidence="2">The sequence shown here is derived from an EMBL/GenBank/DDBJ whole genome shotgun (WGS) entry which is preliminary data.</text>
</comment>
<feature type="domain" description="Uncharacterized protein TP-0789" evidence="1">
    <location>
        <begin position="45"/>
        <end position="220"/>
    </location>
</feature>
<accession>X1PKA0</accession>
<reference evidence="2" key="1">
    <citation type="journal article" date="2014" name="Front. Microbiol.">
        <title>High frequency of phylogenetically diverse reductive dehalogenase-homologous genes in deep subseafloor sedimentary metagenomes.</title>
        <authorList>
            <person name="Kawai M."/>
            <person name="Futagami T."/>
            <person name="Toyoda A."/>
            <person name="Takaki Y."/>
            <person name="Nishi S."/>
            <person name="Hori S."/>
            <person name="Arai W."/>
            <person name="Tsubouchi T."/>
            <person name="Morono Y."/>
            <person name="Uchiyama I."/>
            <person name="Ito T."/>
            <person name="Fujiyama A."/>
            <person name="Inagaki F."/>
            <person name="Takami H."/>
        </authorList>
    </citation>
    <scope>NUCLEOTIDE SEQUENCE</scope>
    <source>
        <strain evidence="2">Expedition CK06-06</strain>
    </source>
</reference>
<organism evidence="2">
    <name type="scientific">marine sediment metagenome</name>
    <dbReference type="NCBI Taxonomy" id="412755"/>
    <lineage>
        <taxon>unclassified sequences</taxon>
        <taxon>metagenomes</taxon>
        <taxon>ecological metagenomes</taxon>
    </lineage>
</organism>
<protein>
    <recommendedName>
        <fullName evidence="1">Uncharacterized protein TP-0789 domain-containing protein</fullName>
    </recommendedName>
</protein>
<sequence length="220" mass="25623">VSQILNRVDESLFPDSLIMEVKMINHESSKRETEFVYQVKAIKDAGTLLIFKSPASEIGKKFLLKDRNIWMAIPGVSNPIRLSIRQNFMNSSFSNNDLMDTEYNDDYVPELDDIIKLEGKNYYRIICRAKNPKVTYNKVIMIIGKDNFIPRKIEYYTRSGKLLKTLTLSNIKQLAGRPRPTKMVMRNQMEKDVYTIVIIESMEEKKNLPKSIFTLDSLRK</sequence>
<dbReference type="AlphaFoldDB" id="X1PKA0"/>
<dbReference type="Pfam" id="PF17131">
    <property type="entry name" value="LolA_like"/>
    <property type="match status" value="1"/>
</dbReference>
<gene>
    <name evidence="2" type="ORF">S06H3_55238</name>
</gene>
<evidence type="ECO:0000259" key="1">
    <source>
        <dbReference type="Pfam" id="PF17131"/>
    </source>
</evidence>
<dbReference type="EMBL" id="BARV01035393">
    <property type="protein sequence ID" value="GAI56707.1"/>
    <property type="molecule type" value="Genomic_DNA"/>
</dbReference>
<name>X1PKA0_9ZZZZ</name>
<dbReference type="InterPro" id="IPR033399">
    <property type="entry name" value="TP_0789-like"/>
</dbReference>
<proteinExistence type="predicted"/>
<dbReference type="Gene3D" id="2.50.20.10">
    <property type="entry name" value="Lipoprotein localisation LolA/LolB/LppX"/>
    <property type="match status" value="1"/>
</dbReference>
<evidence type="ECO:0000313" key="2">
    <source>
        <dbReference type="EMBL" id="GAI56707.1"/>
    </source>
</evidence>
<dbReference type="CDD" id="cd16329">
    <property type="entry name" value="LolA_like"/>
    <property type="match status" value="1"/>
</dbReference>